<keyword evidence="11" id="KW-1185">Reference proteome</keyword>
<feature type="compositionally biased region" description="Polar residues" evidence="7">
    <location>
        <begin position="578"/>
        <end position="588"/>
    </location>
</feature>
<feature type="compositionally biased region" description="Basic and acidic residues" evidence="7">
    <location>
        <begin position="1343"/>
        <end position="1375"/>
    </location>
</feature>
<dbReference type="SMART" id="SM01190">
    <property type="entry name" value="EMP24_GP25L"/>
    <property type="match status" value="1"/>
</dbReference>
<feature type="compositionally biased region" description="Low complexity" evidence="7">
    <location>
        <begin position="1533"/>
        <end position="1544"/>
    </location>
</feature>
<dbReference type="PROSITE" id="PS50866">
    <property type="entry name" value="GOLD"/>
    <property type="match status" value="1"/>
</dbReference>
<feature type="region of interest" description="Disordered" evidence="7">
    <location>
        <begin position="1454"/>
        <end position="1487"/>
    </location>
</feature>
<feature type="compositionally biased region" description="Basic and acidic residues" evidence="7">
    <location>
        <begin position="1310"/>
        <end position="1333"/>
    </location>
</feature>
<comment type="similarity">
    <text evidence="2">Belongs to the EMP24/GP25L family.</text>
</comment>
<dbReference type="Pfam" id="PF01105">
    <property type="entry name" value="EMP24_GP25L"/>
    <property type="match status" value="1"/>
</dbReference>
<accession>A0AAD9VF82</accession>
<feature type="region of interest" description="Disordered" evidence="7">
    <location>
        <begin position="1006"/>
        <end position="1028"/>
    </location>
</feature>
<feature type="domain" description="GOLD" evidence="9">
    <location>
        <begin position="32"/>
        <end position="153"/>
    </location>
</feature>
<feature type="compositionally biased region" description="Low complexity" evidence="7">
    <location>
        <begin position="1454"/>
        <end position="1474"/>
    </location>
</feature>
<feature type="compositionally biased region" description="Polar residues" evidence="7">
    <location>
        <begin position="1157"/>
        <end position="1171"/>
    </location>
</feature>
<feature type="compositionally biased region" description="Basic and acidic residues" evidence="7">
    <location>
        <begin position="1006"/>
        <end position="1020"/>
    </location>
</feature>
<dbReference type="EMBL" id="JARQWQ010000004">
    <property type="protein sequence ID" value="KAK2572224.1"/>
    <property type="molecule type" value="Genomic_DNA"/>
</dbReference>
<evidence type="ECO:0000259" key="9">
    <source>
        <dbReference type="PROSITE" id="PS50866"/>
    </source>
</evidence>
<keyword evidence="3 8" id="KW-0812">Transmembrane</keyword>
<feature type="compositionally biased region" description="Polar residues" evidence="7">
    <location>
        <begin position="1180"/>
        <end position="1200"/>
    </location>
</feature>
<feature type="region of interest" description="Disordered" evidence="7">
    <location>
        <begin position="661"/>
        <end position="701"/>
    </location>
</feature>
<evidence type="ECO:0000256" key="1">
    <source>
        <dbReference type="ARBA" id="ARBA00004479"/>
    </source>
</evidence>
<feature type="transmembrane region" description="Helical" evidence="8">
    <location>
        <begin position="6"/>
        <end position="25"/>
    </location>
</feature>
<feature type="transmembrane region" description="Helical" evidence="8">
    <location>
        <begin position="188"/>
        <end position="207"/>
    </location>
</feature>
<dbReference type="PANTHER" id="PTHR22811">
    <property type="entry name" value="TRANSMEMBRANE EMP24 DOMAIN-CONTAINING PROTEIN"/>
    <property type="match status" value="1"/>
</dbReference>
<keyword evidence="6 8" id="KW-0472">Membrane</keyword>
<feature type="compositionally biased region" description="Polar residues" evidence="7">
    <location>
        <begin position="303"/>
        <end position="312"/>
    </location>
</feature>
<feature type="compositionally biased region" description="Polar residues" evidence="7">
    <location>
        <begin position="1644"/>
        <end position="1655"/>
    </location>
</feature>
<sequence length="1884" mass="208167">MAATYWVKSFLVIFLTVHFANGLYFHMGETEKKCFIEEIPDETMVIGKYKTQLYDENVRDFLPSSPGIGMHVEVKDPNLKVILSKYYSSEGRFTFTSHSPGEHLICLHSNSTRWSLWAGGKLRIHLDIQVGEHTNDYKEIATKDKLTELQLRIRQLLDQVEQISKEQNYQRFREERFRQTSESTNQRVLWWALGQTLILLVTGFWQMRHLKGFFEAKKLEYLEQWHLLENLGVSMDGASGVLSAEKEDPISSRNSATGDTPDQDTKSNDDGQEKEDDKEWFVLKEELTEEDITETLPEDETTNQPSTSNSYQAGEGENVTKLSPYAEQWHELEQLKASVRSLSQVAGLAQSPQPPPEEDQAFANGLSSGSLSVEALDEVSLEGTATVEEGSSPKILEKDAVAEGGHIDDANESASISAHDSGIEEKQWRNQWFPLRPSAVGEDEEDTTQVPNATAPTSTSSNNDRPKDEPRTWSDSDGKQSPPERSQPDGRDGPDVKRMTLVRTTFVSPQQAMSPPMQSQPSPSGTLAGRDSDSDVSVSSQPFSQHNVTPLEIITRSVPPAKKGANLVSELRQRHAPQLNSDSDTESPVSKLLGPNFRAVQDVLDRLKQDRLNDGVGGKMDEVASGREPMGEGFVKAMSSAASAGLRALGEEWSTGRLITERKSSSETEACVKPKDIPSRSPPSLGNGSTGMVPSVNESHRRFSDSDVSVSKVWDKRYESSRPRRNISLHQTEIPAGTIPKAPVQPAQEYPKDLTRLTSINAWSPLRSGEMLDAQYSDHNLAPSLNSVETVSSKTNSAADLMIGDFSVSPGASGASDHKLPTPVFSIREPVGPSSSIRSSRIAWGEEALPTTKKLVHRAPIHAPLRHSVENSAPALGADSGLSLSTSREMVDHGKEGESYTLVPADTSALLPRSGLVSSAIHGTEISRSVVGAASKGSQDSSLMRKGQGETSQTEDNLHRLQDGDTEGYSLGSDDTTVPPGVPLEAPRRASESKDFVRIGKDQGGEIAMEKLRESDRSASSDDTDDLLNYEPVLEGNRQYLRMQNHPGSRDLSIGGKAKDVSGRGNRPSTLQGQYETSSEVDNTHIKSLHWSLGAGTISPIPDNIFAQKEPQQGKSSTPLDSVSERSSLQEHGVLQEQSLEEDILVEGKGQDGIAPTLTQSRSTTDFSSSEETYRPILYRSSSGNKENRPNGSLFGTSSYGIYDIRKSSGPGSTNRRRKAMGLEPNPSREMASQNGPGMVYISGSSTPSSYPDSVGKPSEVRMGLVGRTLGDRDVQLERDNYMGSLERNEALTRPRSREQSDSSFFKSRQAQDFRDLYHDGRAFRDDGSDMRRQAQASSVVKDSIESHRAAEKQITSDRSSHLLRQYMDEPDRYPTVKGSGRLAKSRRRPAGDSDGTSSQSSSLDKKESTNRKHPDAKTRHRSRDRTDLHAVKSSRLDANISKLSSLVSKSIDESISSSSSASVRQSLKPSTSKSSKRRMTSSSESSGISEFFNYAFMEPRPRSSMKHKIRIRELLKSVKTQDISPITRVPHNTSTESTSNMSSTEEKENGTGVKGENELNGRAEEPSSEITHNRRPEAFTIPISDARHVEVEPKCTCGVSKTRDALKTLPAKSKKVERKNNRREFVGSTRKRDIGVNCPTPIMTRSPTSSSDNSLHAQFEDASTQTEEFVKQRKAISKIERETDKSQRKKATSIQRNVEERGVISQSSPKKSDHIYGIDQREVARPKARERLIPSQNSPDHSIKRTFDRSSRVQVPAWFHPLTKKPQAEQKTLSELKTPSRSRTNDDFRVDVFDAAINSSASLQKLSLQEAFLYAKSKFVKRSQERVARIDHAAREKERRKVAEEAAAEERRIEASKRSASPPFTAKIKARVKSAGKSVLMLS</sequence>
<evidence type="ECO:0000256" key="4">
    <source>
        <dbReference type="ARBA" id="ARBA00022729"/>
    </source>
</evidence>
<dbReference type="GO" id="GO:0016020">
    <property type="term" value="C:membrane"/>
    <property type="evidence" value="ECO:0007669"/>
    <property type="project" value="UniProtKB-SubCell"/>
</dbReference>
<dbReference type="InterPro" id="IPR009038">
    <property type="entry name" value="GOLD_dom"/>
</dbReference>
<evidence type="ECO:0000256" key="2">
    <source>
        <dbReference type="ARBA" id="ARBA00007104"/>
    </source>
</evidence>
<feature type="region of interest" description="Disordered" evidence="7">
    <location>
        <begin position="1282"/>
        <end position="1434"/>
    </location>
</feature>
<feature type="region of interest" description="Disordered" evidence="7">
    <location>
        <begin position="242"/>
        <end position="316"/>
    </location>
</feature>
<protein>
    <submittedName>
        <fullName evidence="10">Transmembrane emp24 domain-containing protein 4</fullName>
    </submittedName>
</protein>
<reference evidence="10" key="2">
    <citation type="journal article" date="2023" name="Science">
        <title>Genomic signatures of disease resistance in endangered staghorn corals.</title>
        <authorList>
            <person name="Vollmer S.V."/>
            <person name="Selwyn J.D."/>
            <person name="Despard B.A."/>
            <person name="Roesel C.L."/>
        </authorList>
    </citation>
    <scope>NUCLEOTIDE SEQUENCE</scope>
    <source>
        <strain evidence="10">K2</strain>
    </source>
</reference>
<evidence type="ECO:0000313" key="11">
    <source>
        <dbReference type="Proteomes" id="UP001249851"/>
    </source>
</evidence>
<feature type="compositionally biased region" description="Polar residues" evidence="7">
    <location>
        <begin position="1067"/>
        <end position="1081"/>
    </location>
</feature>
<organism evidence="10 11">
    <name type="scientific">Acropora cervicornis</name>
    <name type="common">Staghorn coral</name>
    <dbReference type="NCBI Taxonomy" id="6130"/>
    <lineage>
        <taxon>Eukaryota</taxon>
        <taxon>Metazoa</taxon>
        <taxon>Cnidaria</taxon>
        <taxon>Anthozoa</taxon>
        <taxon>Hexacorallia</taxon>
        <taxon>Scleractinia</taxon>
        <taxon>Astrocoeniina</taxon>
        <taxon>Acroporidae</taxon>
        <taxon>Acropora</taxon>
    </lineage>
</organism>
<feature type="compositionally biased region" description="Basic and acidic residues" evidence="7">
    <location>
        <begin position="661"/>
        <end position="678"/>
    </location>
</feature>
<feature type="compositionally biased region" description="Polar residues" evidence="7">
    <location>
        <begin position="448"/>
        <end position="463"/>
    </location>
</feature>
<feature type="compositionally biased region" description="Acidic residues" evidence="7">
    <location>
        <begin position="287"/>
        <end position="301"/>
    </location>
</feature>
<evidence type="ECO:0000313" key="10">
    <source>
        <dbReference type="EMBL" id="KAK2572224.1"/>
    </source>
</evidence>
<keyword evidence="5 8" id="KW-1133">Transmembrane helix</keyword>
<feature type="region of interest" description="Disordered" evidence="7">
    <location>
        <begin position="343"/>
        <end position="557"/>
    </location>
</feature>
<evidence type="ECO:0000256" key="8">
    <source>
        <dbReference type="SAM" id="Phobius"/>
    </source>
</evidence>
<feature type="region of interest" description="Disordered" evidence="7">
    <location>
        <begin position="1681"/>
        <end position="1718"/>
    </location>
</feature>
<feature type="region of interest" description="Disordered" evidence="7">
    <location>
        <begin position="1044"/>
        <end position="1081"/>
    </location>
</feature>
<feature type="compositionally biased region" description="Polar residues" evidence="7">
    <location>
        <begin position="251"/>
        <end position="260"/>
    </location>
</feature>
<feature type="compositionally biased region" description="Basic and acidic residues" evidence="7">
    <location>
        <begin position="1835"/>
        <end position="1858"/>
    </location>
</feature>
<comment type="subcellular location">
    <subcellularLocation>
        <location evidence="1">Membrane</location>
        <topology evidence="1">Single-pass type I membrane protein</topology>
    </subcellularLocation>
</comment>
<reference evidence="10" key="1">
    <citation type="journal article" date="2023" name="G3 (Bethesda)">
        <title>Whole genome assembly and annotation of the endangered Caribbean coral Acropora cervicornis.</title>
        <authorList>
            <person name="Selwyn J.D."/>
            <person name="Vollmer S.V."/>
        </authorList>
    </citation>
    <scope>NUCLEOTIDE SEQUENCE</scope>
    <source>
        <strain evidence="10">K2</strain>
    </source>
</reference>
<feature type="compositionally biased region" description="Low complexity" evidence="7">
    <location>
        <begin position="1393"/>
        <end position="1403"/>
    </location>
</feature>
<feature type="region of interest" description="Disordered" evidence="7">
    <location>
        <begin position="931"/>
        <end position="993"/>
    </location>
</feature>
<comment type="caution">
    <text evidence="10">The sequence shown here is derived from an EMBL/GenBank/DDBJ whole genome shotgun (WGS) entry which is preliminary data.</text>
</comment>
<feature type="compositionally biased region" description="Polar residues" evidence="7">
    <location>
        <begin position="1110"/>
        <end position="1127"/>
    </location>
</feature>
<name>A0AAD9VF82_ACRCE</name>
<feature type="region of interest" description="Disordered" evidence="7">
    <location>
        <begin position="1151"/>
        <end position="1268"/>
    </location>
</feature>
<evidence type="ECO:0000256" key="3">
    <source>
        <dbReference type="ARBA" id="ARBA00022692"/>
    </source>
</evidence>
<feature type="compositionally biased region" description="Basic and acidic residues" evidence="7">
    <location>
        <begin position="395"/>
        <end position="409"/>
    </location>
</feature>
<proteinExistence type="inferred from homology"/>
<evidence type="ECO:0000256" key="7">
    <source>
        <dbReference type="SAM" id="MobiDB-lite"/>
    </source>
</evidence>
<feature type="compositionally biased region" description="Basic and acidic residues" evidence="7">
    <location>
        <begin position="486"/>
        <end position="498"/>
    </location>
</feature>
<feature type="compositionally biased region" description="Basic and acidic residues" evidence="7">
    <location>
        <begin position="464"/>
        <end position="478"/>
    </location>
</feature>
<evidence type="ECO:0000256" key="5">
    <source>
        <dbReference type="ARBA" id="ARBA00022989"/>
    </source>
</evidence>
<feature type="region of interest" description="Disordered" evidence="7">
    <location>
        <begin position="1633"/>
        <end position="1655"/>
    </location>
</feature>
<feature type="region of interest" description="Disordered" evidence="7">
    <location>
        <begin position="1528"/>
        <end position="1573"/>
    </location>
</feature>
<keyword evidence="4" id="KW-0732">Signal</keyword>
<dbReference type="Proteomes" id="UP001249851">
    <property type="component" value="Unassembled WGS sequence"/>
</dbReference>
<feature type="compositionally biased region" description="Basic and acidic residues" evidence="7">
    <location>
        <begin position="1404"/>
        <end position="1418"/>
    </location>
</feature>
<feature type="region of interest" description="Disordered" evidence="7">
    <location>
        <begin position="1835"/>
        <end position="1861"/>
    </location>
</feature>
<dbReference type="InterPro" id="IPR015720">
    <property type="entry name" value="Emp24-like"/>
</dbReference>
<feature type="compositionally biased region" description="Basic and acidic residues" evidence="7">
    <location>
        <begin position="1545"/>
        <end position="1573"/>
    </location>
</feature>
<feature type="region of interest" description="Disordered" evidence="7">
    <location>
        <begin position="573"/>
        <end position="593"/>
    </location>
</feature>
<feature type="compositionally biased region" description="Basic and acidic residues" evidence="7">
    <location>
        <begin position="263"/>
        <end position="286"/>
    </location>
</feature>
<feature type="region of interest" description="Disordered" evidence="7">
    <location>
        <begin position="1110"/>
        <end position="1139"/>
    </location>
</feature>
<feature type="compositionally biased region" description="Low complexity" evidence="7">
    <location>
        <begin position="508"/>
        <end position="524"/>
    </location>
</feature>
<evidence type="ECO:0000256" key="6">
    <source>
        <dbReference type="ARBA" id="ARBA00023136"/>
    </source>
</evidence>
<feature type="compositionally biased region" description="Basic and acidic residues" evidence="7">
    <location>
        <begin position="1282"/>
        <end position="1301"/>
    </location>
</feature>
<feature type="compositionally biased region" description="Low complexity" evidence="7">
    <location>
        <begin position="1240"/>
        <end position="1256"/>
    </location>
</feature>
<gene>
    <name evidence="10" type="ORF">P5673_002439</name>
</gene>
<feature type="compositionally biased region" description="Polar residues" evidence="7">
    <location>
        <begin position="682"/>
        <end position="692"/>
    </location>
</feature>